<evidence type="ECO:0000313" key="3">
    <source>
        <dbReference type="Proteomes" id="UP000049578"/>
    </source>
</evidence>
<accession>A0A0P6SJG8</accession>
<feature type="transmembrane region" description="Helical" evidence="1">
    <location>
        <begin position="12"/>
        <end position="33"/>
    </location>
</feature>
<evidence type="ECO:0000313" key="2">
    <source>
        <dbReference type="EMBL" id="KPJ22420.1"/>
    </source>
</evidence>
<keyword evidence="1" id="KW-0472">Membrane</keyword>
<evidence type="ECO:0008006" key="4">
    <source>
        <dbReference type="Google" id="ProtNLM"/>
    </source>
</evidence>
<dbReference type="EMBL" id="LHQM01000015">
    <property type="protein sequence ID" value="KPJ22420.1"/>
    <property type="molecule type" value="Genomic_DNA"/>
</dbReference>
<evidence type="ECO:0000256" key="1">
    <source>
        <dbReference type="SAM" id="Phobius"/>
    </source>
</evidence>
<dbReference type="RefSeq" id="WP_082385561.1">
    <property type="nucleotide sequence ID" value="NZ_LHQM01000015.1"/>
</dbReference>
<name>A0A0P6SJG8_9STRE</name>
<feature type="transmembrane region" description="Helical" evidence="1">
    <location>
        <begin position="39"/>
        <end position="62"/>
    </location>
</feature>
<protein>
    <recommendedName>
        <fullName evidence="4">DUF2178 domain-containing protein</fullName>
    </recommendedName>
</protein>
<proteinExistence type="predicted"/>
<dbReference type="STRING" id="119224.AKK44_04860"/>
<sequence>MKKKVSQWQYIYKMLGHIFVALGLFLGVLGFFLLIQQKLIGVVLFLGGAICLIFASLCYYVFSEPISLKEHLIQVNDERNRLINQRTAAYCFYIFFIVFLLAPLLFPNLTLKEVVSYKVPIIFCYIYLLIRSWLLNRM</sequence>
<keyword evidence="1" id="KW-0812">Transmembrane</keyword>
<dbReference type="Proteomes" id="UP000049578">
    <property type="component" value="Unassembled WGS sequence"/>
</dbReference>
<organism evidence="2 3">
    <name type="scientific">Streptococcus phocae</name>
    <dbReference type="NCBI Taxonomy" id="119224"/>
    <lineage>
        <taxon>Bacteria</taxon>
        <taxon>Bacillati</taxon>
        <taxon>Bacillota</taxon>
        <taxon>Bacilli</taxon>
        <taxon>Lactobacillales</taxon>
        <taxon>Streptococcaceae</taxon>
        <taxon>Streptococcus</taxon>
    </lineage>
</organism>
<keyword evidence="3" id="KW-1185">Reference proteome</keyword>
<reference evidence="2 3" key="1">
    <citation type="submission" date="2015-08" db="EMBL/GenBank/DDBJ databases">
        <title>Genome sequence of Streptococcus phocae subsp. phocae ATCC 51973T isolated from liver specimen obtained from seal.</title>
        <authorList>
            <person name="Avendano-Herrera R."/>
        </authorList>
    </citation>
    <scope>NUCLEOTIDE SEQUENCE [LARGE SCALE GENOMIC DNA]</scope>
    <source>
        <strain evidence="2 3">ATCC 51973</strain>
    </source>
</reference>
<feature type="transmembrane region" description="Helical" evidence="1">
    <location>
        <begin position="88"/>
        <end position="109"/>
    </location>
</feature>
<dbReference type="AlphaFoldDB" id="A0A0P6SJG8"/>
<keyword evidence="1" id="KW-1133">Transmembrane helix</keyword>
<comment type="caution">
    <text evidence="2">The sequence shown here is derived from an EMBL/GenBank/DDBJ whole genome shotgun (WGS) entry which is preliminary data.</text>
</comment>
<feature type="transmembrane region" description="Helical" evidence="1">
    <location>
        <begin position="115"/>
        <end position="134"/>
    </location>
</feature>
<gene>
    <name evidence="2" type="ORF">AKK44_04860</name>
</gene>
<dbReference type="PATRIC" id="fig|119224.3.peg.508"/>